<evidence type="ECO:0000313" key="1">
    <source>
        <dbReference type="EMBL" id="KAL2739064.1"/>
    </source>
</evidence>
<dbReference type="PANTHER" id="PTHR47326:SF1">
    <property type="entry name" value="HTH PSQ-TYPE DOMAIN-CONTAINING PROTEIN"/>
    <property type="match status" value="1"/>
</dbReference>
<name>A0ABD2C2R9_VESSQ</name>
<dbReference type="PANTHER" id="PTHR47326">
    <property type="entry name" value="TRANSPOSABLE ELEMENT TC3 TRANSPOSASE-LIKE PROTEIN"/>
    <property type="match status" value="1"/>
</dbReference>
<dbReference type="AlphaFoldDB" id="A0ABD2C2R9"/>
<dbReference type="Proteomes" id="UP001607302">
    <property type="component" value="Unassembled WGS sequence"/>
</dbReference>
<reference evidence="1 2" key="1">
    <citation type="journal article" date="2024" name="Ann. Entomol. Soc. Am.">
        <title>Genomic analyses of the southern and eastern yellowjacket wasps (Hymenoptera: Vespidae) reveal evolutionary signatures of social life.</title>
        <authorList>
            <person name="Catto M.A."/>
            <person name="Caine P.B."/>
            <person name="Orr S.E."/>
            <person name="Hunt B.G."/>
            <person name="Goodisman M.A.D."/>
        </authorList>
    </citation>
    <scope>NUCLEOTIDE SEQUENCE [LARGE SCALE GENOMIC DNA]</scope>
    <source>
        <strain evidence="1">233</strain>
        <tissue evidence="1">Head and thorax</tissue>
    </source>
</reference>
<gene>
    <name evidence="1" type="ORF">V1478_001630</name>
</gene>
<evidence type="ECO:0000313" key="2">
    <source>
        <dbReference type="Proteomes" id="UP001607302"/>
    </source>
</evidence>
<dbReference type="Gene3D" id="3.30.420.10">
    <property type="entry name" value="Ribonuclease H-like superfamily/Ribonuclease H"/>
    <property type="match status" value="1"/>
</dbReference>
<comment type="caution">
    <text evidence="1">The sequence shown here is derived from an EMBL/GenBank/DDBJ whole genome shotgun (WGS) entry which is preliminary data.</text>
</comment>
<dbReference type="EMBL" id="JAUDFV010000025">
    <property type="protein sequence ID" value="KAL2739064.1"/>
    <property type="molecule type" value="Genomic_DNA"/>
</dbReference>
<dbReference type="InterPro" id="IPR036397">
    <property type="entry name" value="RNaseH_sf"/>
</dbReference>
<accession>A0ABD2C2R9</accession>
<keyword evidence="2" id="KW-1185">Reference proteome</keyword>
<sequence length="219" mass="26057">MPTKKKDSVRTNNSELLKIKRYTKEQRVFIIEQYLKNNEGLAPTIRNFHSQFLVWLIDKIVSFEVQKIHEFWAGGIIRSFFFENAAGQAITVDALYRNVNTMIIQFLMPKLQDMVVSTRRCYIQPEKQFNYCMNHFLIVSFPPRSCDLTPLDFFLWRFLKSKVYVNKSTITHALKEKIKCCIHEIQPHLCKTVMKNFNKRVRMCQQSREGHLPDMLFHT</sequence>
<proteinExistence type="predicted"/>
<protein>
    <submittedName>
        <fullName evidence="1">Transposase</fullName>
    </submittedName>
</protein>
<organism evidence="1 2">
    <name type="scientific">Vespula squamosa</name>
    <name type="common">Southern yellow jacket</name>
    <name type="synonym">Wasp</name>
    <dbReference type="NCBI Taxonomy" id="30214"/>
    <lineage>
        <taxon>Eukaryota</taxon>
        <taxon>Metazoa</taxon>
        <taxon>Ecdysozoa</taxon>
        <taxon>Arthropoda</taxon>
        <taxon>Hexapoda</taxon>
        <taxon>Insecta</taxon>
        <taxon>Pterygota</taxon>
        <taxon>Neoptera</taxon>
        <taxon>Endopterygota</taxon>
        <taxon>Hymenoptera</taxon>
        <taxon>Apocrita</taxon>
        <taxon>Aculeata</taxon>
        <taxon>Vespoidea</taxon>
        <taxon>Vespidae</taxon>
        <taxon>Vespinae</taxon>
        <taxon>Vespula</taxon>
    </lineage>
</organism>